<dbReference type="InterPro" id="IPR010290">
    <property type="entry name" value="TM_effector"/>
</dbReference>
<keyword evidence="6 7" id="KW-0472">Membrane</keyword>
<evidence type="ECO:0000256" key="6">
    <source>
        <dbReference type="ARBA" id="ARBA00023136"/>
    </source>
</evidence>
<feature type="transmembrane region" description="Helical" evidence="7">
    <location>
        <begin position="295"/>
        <end position="313"/>
    </location>
</feature>
<name>A0A6J7GEB0_9ZZZZ</name>
<keyword evidence="2" id="KW-0813">Transport</keyword>
<dbReference type="Pfam" id="PF05977">
    <property type="entry name" value="MFS_3"/>
    <property type="match status" value="1"/>
</dbReference>
<feature type="domain" description="Major facilitator superfamily (MFS) profile" evidence="8">
    <location>
        <begin position="22"/>
        <end position="406"/>
    </location>
</feature>
<feature type="transmembrane region" description="Helical" evidence="7">
    <location>
        <begin position="231"/>
        <end position="253"/>
    </location>
</feature>
<dbReference type="InterPro" id="IPR036259">
    <property type="entry name" value="MFS_trans_sf"/>
</dbReference>
<keyword evidence="3" id="KW-1003">Cell membrane</keyword>
<feature type="transmembrane region" description="Helical" evidence="7">
    <location>
        <begin position="354"/>
        <end position="375"/>
    </location>
</feature>
<evidence type="ECO:0000256" key="7">
    <source>
        <dbReference type="SAM" id="Phobius"/>
    </source>
</evidence>
<evidence type="ECO:0000256" key="2">
    <source>
        <dbReference type="ARBA" id="ARBA00022448"/>
    </source>
</evidence>
<accession>A0A6J7GEB0</accession>
<evidence type="ECO:0000256" key="1">
    <source>
        <dbReference type="ARBA" id="ARBA00004651"/>
    </source>
</evidence>
<proteinExistence type="predicted"/>
<dbReference type="InterPro" id="IPR020846">
    <property type="entry name" value="MFS_dom"/>
</dbReference>
<keyword evidence="5 7" id="KW-1133">Transmembrane helix</keyword>
<dbReference type="PANTHER" id="PTHR23513">
    <property type="entry name" value="INTEGRAL MEMBRANE EFFLUX PROTEIN-RELATED"/>
    <property type="match status" value="1"/>
</dbReference>
<dbReference type="CDD" id="cd06173">
    <property type="entry name" value="MFS_MefA_like"/>
    <property type="match status" value="1"/>
</dbReference>
<dbReference type="GO" id="GO:0022857">
    <property type="term" value="F:transmembrane transporter activity"/>
    <property type="evidence" value="ECO:0007669"/>
    <property type="project" value="InterPro"/>
</dbReference>
<feature type="transmembrane region" description="Helical" evidence="7">
    <location>
        <begin position="116"/>
        <end position="139"/>
    </location>
</feature>
<evidence type="ECO:0000256" key="3">
    <source>
        <dbReference type="ARBA" id="ARBA00022475"/>
    </source>
</evidence>
<feature type="transmembrane region" description="Helical" evidence="7">
    <location>
        <begin position="319"/>
        <end position="339"/>
    </location>
</feature>
<feature type="transmembrane region" description="Helical" evidence="7">
    <location>
        <begin position="381"/>
        <end position="401"/>
    </location>
</feature>
<feature type="transmembrane region" description="Helical" evidence="7">
    <location>
        <begin position="56"/>
        <end position="75"/>
    </location>
</feature>
<feature type="transmembrane region" description="Helical" evidence="7">
    <location>
        <begin position="87"/>
        <end position="109"/>
    </location>
</feature>
<dbReference type="PROSITE" id="PS50850">
    <property type="entry name" value="MFS"/>
    <property type="match status" value="1"/>
</dbReference>
<comment type="subcellular location">
    <subcellularLocation>
        <location evidence="1">Cell membrane</location>
        <topology evidence="1">Multi-pass membrane protein</topology>
    </subcellularLocation>
</comment>
<dbReference type="GO" id="GO:0005886">
    <property type="term" value="C:plasma membrane"/>
    <property type="evidence" value="ECO:0007669"/>
    <property type="project" value="UniProtKB-SubCell"/>
</dbReference>
<gene>
    <name evidence="9" type="ORF">UFOPK3610_00460</name>
</gene>
<sequence>MTTLHPAPDPGRLLSPLRVSRAYRNLMVGQFASQTAIWVMTIAAQVLLVRRGESTLTIALLQSAVTLPFLIFTIPSGVLADLVSRRTVLIVTNIGAVCVGIALTVTCAVDQLSAGLLLALTALLGLAWAVNAPSFAAAVPDIVAPQYLPSAGMLSSITFNAARVVGPAIGGFAIALLSPTLAFGLSTLGFLAFAISAMISHVPSQLSASRRFIPALRTGFRHVANARAFRTTVFVTAAWFGCGGALFALLPVVALRELGLGAGEYGWVMAALGGGAVVGTIVLAPVRRRVPGNQYVMLIMPVFAVCLIAIGFIHHPVVLYLILPITGAAWTAVGAVLLAQSQMLLPAWVRARGLAYYFMASQGGMAVGAVLWGVVADRFSLTVALLVAGLAILPIWLVGLLGRLPEVTVIGVATGWPIGEIDIPDAHLERRAHVTVVWQVSDEAREEFLGAMRELRRSRRRTGARGWVLTNDVEDGNIFVERWEVDSWHDHLEQHEIRQSPEDTEISDRVKGIVGPPIAIRHYFEVDVPARGVDDL</sequence>
<dbReference type="SUPFAM" id="SSF103473">
    <property type="entry name" value="MFS general substrate transporter"/>
    <property type="match status" value="1"/>
</dbReference>
<dbReference type="AlphaFoldDB" id="A0A6J7GEB0"/>
<feature type="transmembrane region" description="Helical" evidence="7">
    <location>
        <begin position="31"/>
        <end position="49"/>
    </location>
</feature>
<evidence type="ECO:0000313" key="9">
    <source>
        <dbReference type="EMBL" id="CAB4906502.1"/>
    </source>
</evidence>
<feature type="transmembrane region" description="Helical" evidence="7">
    <location>
        <begin position="265"/>
        <end position="283"/>
    </location>
</feature>
<evidence type="ECO:0000256" key="4">
    <source>
        <dbReference type="ARBA" id="ARBA00022692"/>
    </source>
</evidence>
<evidence type="ECO:0000256" key="5">
    <source>
        <dbReference type="ARBA" id="ARBA00022989"/>
    </source>
</evidence>
<evidence type="ECO:0000259" key="8">
    <source>
        <dbReference type="PROSITE" id="PS50850"/>
    </source>
</evidence>
<reference evidence="9" key="1">
    <citation type="submission" date="2020-05" db="EMBL/GenBank/DDBJ databases">
        <authorList>
            <person name="Chiriac C."/>
            <person name="Salcher M."/>
            <person name="Ghai R."/>
            <person name="Kavagutti S V."/>
        </authorList>
    </citation>
    <scope>NUCLEOTIDE SEQUENCE</scope>
</reference>
<dbReference type="PANTHER" id="PTHR23513:SF11">
    <property type="entry name" value="STAPHYLOFERRIN A TRANSPORTER"/>
    <property type="match status" value="1"/>
</dbReference>
<dbReference type="EMBL" id="CAFBMR010000010">
    <property type="protein sequence ID" value="CAB4906502.1"/>
    <property type="molecule type" value="Genomic_DNA"/>
</dbReference>
<protein>
    <submittedName>
        <fullName evidence="9">Unannotated protein</fullName>
    </submittedName>
</protein>
<keyword evidence="4 7" id="KW-0812">Transmembrane</keyword>
<organism evidence="9">
    <name type="scientific">freshwater metagenome</name>
    <dbReference type="NCBI Taxonomy" id="449393"/>
    <lineage>
        <taxon>unclassified sequences</taxon>
        <taxon>metagenomes</taxon>
        <taxon>ecological metagenomes</taxon>
    </lineage>
</organism>
<dbReference type="Gene3D" id="1.20.1250.20">
    <property type="entry name" value="MFS general substrate transporter like domains"/>
    <property type="match status" value="1"/>
</dbReference>